<reference evidence="1" key="1">
    <citation type="journal article" date="2014" name="Front. Microbiol.">
        <title>High frequency of phylogenetically diverse reductive dehalogenase-homologous genes in deep subseafloor sedimentary metagenomes.</title>
        <authorList>
            <person name="Kawai M."/>
            <person name="Futagami T."/>
            <person name="Toyoda A."/>
            <person name="Takaki Y."/>
            <person name="Nishi S."/>
            <person name="Hori S."/>
            <person name="Arai W."/>
            <person name="Tsubouchi T."/>
            <person name="Morono Y."/>
            <person name="Uchiyama I."/>
            <person name="Ito T."/>
            <person name="Fujiyama A."/>
            <person name="Inagaki F."/>
            <person name="Takami H."/>
        </authorList>
    </citation>
    <scope>NUCLEOTIDE SEQUENCE</scope>
    <source>
        <strain evidence="1">Expedition CK06-06</strain>
    </source>
</reference>
<evidence type="ECO:0000313" key="1">
    <source>
        <dbReference type="EMBL" id="GAH27903.1"/>
    </source>
</evidence>
<comment type="caution">
    <text evidence="1">The sequence shown here is derived from an EMBL/GenBank/DDBJ whole genome shotgun (WGS) entry which is preliminary data.</text>
</comment>
<evidence type="ECO:0008006" key="3">
    <source>
        <dbReference type="Google" id="ProtNLM"/>
    </source>
</evidence>
<proteinExistence type="predicted"/>
<accession>X1G4F7</accession>
<dbReference type="EMBL" id="BARV01002576">
    <property type="protein sequence ID" value="GAH93697.1"/>
    <property type="molecule type" value="Genomic_DNA"/>
</dbReference>
<evidence type="ECO:0000313" key="2">
    <source>
        <dbReference type="EMBL" id="GAH93697.1"/>
    </source>
</evidence>
<dbReference type="InterPro" id="IPR025354">
    <property type="entry name" value="DUF4258"/>
</dbReference>
<sequence>MKGEIIEDYPHNAPFPSCLILGYVEDKPYHVVVSFDETLEIAYIITAYEPSLDKFEPDFKTRRR</sequence>
<dbReference type="EMBL" id="BARU01002414">
    <property type="protein sequence ID" value="GAH27903.1"/>
    <property type="molecule type" value="Genomic_DNA"/>
</dbReference>
<gene>
    <name evidence="1" type="ORF">S03H2_05710</name>
    <name evidence="2" type="ORF">S06H3_06589</name>
</gene>
<protein>
    <recommendedName>
        <fullName evidence="3">DUF4258 domain-containing protein</fullName>
    </recommendedName>
</protein>
<name>X1G4F7_9ZZZZ</name>
<organism evidence="1">
    <name type="scientific">marine sediment metagenome</name>
    <dbReference type="NCBI Taxonomy" id="412755"/>
    <lineage>
        <taxon>unclassified sequences</taxon>
        <taxon>metagenomes</taxon>
        <taxon>ecological metagenomes</taxon>
    </lineage>
</organism>
<dbReference type="AlphaFoldDB" id="X1G4F7"/>
<dbReference type="Pfam" id="PF14076">
    <property type="entry name" value="DUF4258"/>
    <property type="match status" value="1"/>
</dbReference>